<dbReference type="Proteomes" id="UP001234178">
    <property type="component" value="Unassembled WGS sequence"/>
</dbReference>
<proteinExistence type="predicted"/>
<reference evidence="2 3" key="1">
    <citation type="journal article" date="2023" name="Nucleic Acids Res.">
        <title>The hologenome of Daphnia magna reveals possible DNA methylation and microbiome-mediated evolution of the host genome.</title>
        <authorList>
            <person name="Chaturvedi A."/>
            <person name="Li X."/>
            <person name="Dhandapani V."/>
            <person name="Marshall H."/>
            <person name="Kissane S."/>
            <person name="Cuenca-Cambronero M."/>
            <person name="Asole G."/>
            <person name="Calvet F."/>
            <person name="Ruiz-Romero M."/>
            <person name="Marangio P."/>
            <person name="Guigo R."/>
            <person name="Rago D."/>
            <person name="Mirbahai L."/>
            <person name="Eastwood N."/>
            <person name="Colbourne J.K."/>
            <person name="Zhou J."/>
            <person name="Mallon E."/>
            <person name="Orsini L."/>
        </authorList>
    </citation>
    <scope>NUCLEOTIDE SEQUENCE [LARGE SCALE GENOMIC DNA]</scope>
    <source>
        <strain evidence="2">LRV0_1</strain>
    </source>
</reference>
<evidence type="ECO:0000256" key="1">
    <source>
        <dbReference type="SAM" id="Coils"/>
    </source>
</evidence>
<protein>
    <submittedName>
        <fullName evidence="2">Uncharacterized protein</fullName>
    </submittedName>
</protein>
<dbReference type="EMBL" id="JAOYFB010000036">
    <property type="protein sequence ID" value="KAK4021546.1"/>
    <property type="molecule type" value="Genomic_DNA"/>
</dbReference>
<organism evidence="2 3">
    <name type="scientific">Daphnia magna</name>
    <dbReference type="NCBI Taxonomy" id="35525"/>
    <lineage>
        <taxon>Eukaryota</taxon>
        <taxon>Metazoa</taxon>
        <taxon>Ecdysozoa</taxon>
        <taxon>Arthropoda</taxon>
        <taxon>Crustacea</taxon>
        <taxon>Branchiopoda</taxon>
        <taxon>Diplostraca</taxon>
        <taxon>Cladocera</taxon>
        <taxon>Anomopoda</taxon>
        <taxon>Daphniidae</taxon>
        <taxon>Daphnia</taxon>
    </lineage>
</organism>
<keyword evidence="3" id="KW-1185">Reference proteome</keyword>
<gene>
    <name evidence="2" type="ORF">OUZ56_003460</name>
</gene>
<comment type="caution">
    <text evidence="2">The sequence shown here is derived from an EMBL/GenBank/DDBJ whole genome shotgun (WGS) entry which is preliminary data.</text>
</comment>
<evidence type="ECO:0000313" key="2">
    <source>
        <dbReference type="EMBL" id="KAK4021546.1"/>
    </source>
</evidence>
<keyword evidence="1" id="KW-0175">Coiled coil</keyword>
<feature type="coiled-coil region" evidence="1">
    <location>
        <begin position="31"/>
        <end position="65"/>
    </location>
</feature>
<accession>A0ABR0A8V3</accession>
<evidence type="ECO:0000313" key="3">
    <source>
        <dbReference type="Proteomes" id="UP001234178"/>
    </source>
</evidence>
<sequence>MCLIVRNHEEAEVRWELNREQMTTNRAAEIEKETEQRREESQLRMERLRQEREQDEELLRAMNAMKHAEIIPLVTEEERTFREEVLAPRNRVGVPRTHRVACKVLASEDHLAMHDCGEMNVTYGECNARHFKEPIFLRHQGVELIASGSTVKFTTALHLSAPTRPIPTDKPIPHLISPCY</sequence>
<name>A0ABR0A8V3_9CRUS</name>